<proteinExistence type="predicted"/>
<feature type="compositionally biased region" description="Low complexity" evidence="1">
    <location>
        <begin position="101"/>
        <end position="112"/>
    </location>
</feature>
<feature type="compositionally biased region" description="Low complexity" evidence="1">
    <location>
        <begin position="37"/>
        <end position="74"/>
    </location>
</feature>
<feature type="compositionally biased region" description="Polar residues" evidence="1">
    <location>
        <begin position="149"/>
        <end position="169"/>
    </location>
</feature>
<dbReference type="InterPro" id="IPR008979">
    <property type="entry name" value="Galactose-bd-like_sf"/>
</dbReference>
<dbReference type="AlphaFoldDB" id="F9FFW9"/>
<name>F9FFW9_FUSOF</name>
<feature type="region of interest" description="Disordered" evidence="1">
    <location>
        <begin position="27"/>
        <end position="213"/>
    </location>
</feature>
<sequence length="719" mass="75541">MVSLKAIGVAYAAANLLGVNAGLCRPSTRTSLSQSGSGTPTSAPIISTSTSGSGTIATTSTDNASSSDETTATNPTTSGTQSVSSSETIVSSSNPTTSGVSTIETSSSHTISVDLTTSGSPTTSSDAVTSAESTTSGASTMSTETSASIDSTTSGVPTTTAETSAPTDVTSTEATTSDEPTTSADTTTTANPTTTADTTTTSSEPTTTTSVCVEPTNLLRQPGFEASDDGSVWGFYWGGGDVEYDPDQARTGDYLGVLPVPDGQERRMEQRIHITPGSEYTVSFWYAVANPPSVSTQCFLFATFDYYTTLKQVPLPSDSEYHQYTSSFIAQDNLDPAIEIGVSCPGVGNGYTATINIDDTSVLDSTNACDATPVDPNAPPESTLLVPAQPEAPHCPVNVVQVPGFEADDEDQAWTFYNRGEFVQDVSNARTGEREALLPSGTRNDGTFLEQYIDSSNLVAGETYDYHFFWKPKTLPESSRCYINGGYSDLVGFTAAEVKFGATSSTGYTLYSVRFNMPAGSIVLQIIFVCDGNDLEVGSVYVDDTALIRVGGCEAYPVTGSLIENPSFEIQATEDSTYAWFGTKGMTIRAGSTSDGPSPNSGDNFLNLTQPSYVQLGSPKKSATLTKPLASSLNAGGAYTLQFNWSAGSAYVPSTCSFKIVFGSVSQTLELDDQVTAYQYQSFDYSFTAADSAESMSITVECTDASGFPDFVFDDFSLQ</sequence>
<dbReference type="Gene3D" id="2.60.120.260">
    <property type="entry name" value="Galactose-binding domain-like"/>
    <property type="match status" value="3"/>
</dbReference>
<gene>
    <name evidence="2" type="ORF">FOXB_05298</name>
</gene>
<evidence type="ECO:0008006" key="3">
    <source>
        <dbReference type="Google" id="ProtNLM"/>
    </source>
</evidence>
<dbReference type="OrthoDB" id="5099116at2759"/>
<evidence type="ECO:0000256" key="1">
    <source>
        <dbReference type="SAM" id="MobiDB-lite"/>
    </source>
</evidence>
<dbReference type="SUPFAM" id="SSF49785">
    <property type="entry name" value="Galactose-binding domain-like"/>
    <property type="match status" value="1"/>
</dbReference>
<reference evidence="2" key="1">
    <citation type="journal article" date="2012" name="Mol. Plant Microbe Interact.">
        <title>A highly conserved effector in Fusarium oxysporum is required for full virulence on Arabidopsis.</title>
        <authorList>
            <person name="Thatcher L.F."/>
            <person name="Gardiner D.M."/>
            <person name="Kazan K."/>
            <person name="Manners J."/>
        </authorList>
    </citation>
    <scope>NUCLEOTIDE SEQUENCE [LARGE SCALE GENOMIC DNA]</scope>
    <source>
        <strain evidence="2">Fo5176</strain>
    </source>
</reference>
<organism evidence="2">
    <name type="scientific">Fusarium oxysporum (strain Fo5176)</name>
    <name type="common">Fusarium vascular wilt</name>
    <dbReference type="NCBI Taxonomy" id="660025"/>
    <lineage>
        <taxon>Eukaryota</taxon>
        <taxon>Fungi</taxon>
        <taxon>Dikarya</taxon>
        <taxon>Ascomycota</taxon>
        <taxon>Pezizomycotina</taxon>
        <taxon>Sordariomycetes</taxon>
        <taxon>Hypocreomycetidae</taxon>
        <taxon>Hypocreales</taxon>
        <taxon>Nectriaceae</taxon>
        <taxon>Fusarium</taxon>
        <taxon>Fusarium oxysporum species complex</taxon>
    </lineage>
</organism>
<evidence type="ECO:0000313" key="2">
    <source>
        <dbReference type="EMBL" id="EGU84189.1"/>
    </source>
</evidence>
<comment type="caution">
    <text evidence="2">The sequence shown here is derived from an EMBL/GenBank/DDBJ whole genome shotgun (WGS) entry which is preliminary data.</text>
</comment>
<feature type="compositionally biased region" description="Polar residues" evidence="1">
    <location>
        <begin position="27"/>
        <end position="36"/>
    </location>
</feature>
<dbReference type="EMBL" id="AFQF01001709">
    <property type="protein sequence ID" value="EGU84189.1"/>
    <property type="molecule type" value="Genomic_DNA"/>
</dbReference>
<feature type="compositionally biased region" description="Low complexity" evidence="1">
    <location>
        <begin position="170"/>
        <end position="210"/>
    </location>
</feature>
<feature type="compositionally biased region" description="Low complexity" evidence="1">
    <location>
        <begin position="129"/>
        <end position="148"/>
    </location>
</feature>
<dbReference type="STRING" id="660025.F9FFW9"/>
<feature type="compositionally biased region" description="Low complexity" evidence="1">
    <location>
        <begin position="82"/>
        <end position="93"/>
    </location>
</feature>
<feature type="compositionally biased region" description="Polar residues" evidence="1">
    <location>
        <begin position="113"/>
        <end position="128"/>
    </location>
</feature>
<accession>F9FFW9</accession>
<dbReference type="PaxDb" id="5507-FOXG_13225P0"/>
<protein>
    <recommendedName>
        <fullName evidence="3">CBM-cenC domain-containing protein</fullName>
    </recommendedName>
</protein>